<dbReference type="GO" id="GO:0043161">
    <property type="term" value="P:proteasome-mediated ubiquitin-dependent protein catabolic process"/>
    <property type="evidence" value="ECO:0007669"/>
    <property type="project" value="InterPro"/>
</dbReference>
<dbReference type="EMBL" id="BDSP01000117">
    <property type="protein sequence ID" value="GAX17379.1"/>
    <property type="molecule type" value="Genomic_DNA"/>
</dbReference>
<gene>
    <name evidence="5" type="ORF">FisN_5Hh022</name>
</gene>
<accession>A0A1Z5JTX6</accession>
<evidence type="ECO:0000256" key="1">
    <source>
        <dbReference type="ARBA" id="ARBA00006405"/>
    </source>
</evidence>
<dbReference type="AlphaFoldDB" id="A0A1Z5JTX6"/>
<evidence type="ECO:0000256" key="2">
    <source>
        <dbReference type="ARBA" id="ARBA00022942"/>
    </source>
</evidence>
<dbReference type="OrthoDB" id="48405at2759"/>
<comment type="similarity">
    <text evidence="1">Belongs to the proteasome inhibitor PI31 family.</text>
</comment>
<feature type="domain" description="PI31 proteasome regulator N-terminal" evidence="4">
    <location>
        <begin position="179"/>
        <end position="243"/>
    </location>
</feature>
<dbReference type="GO" id="GO:0070628">
    <property type="term" value="F:proteasome binding"/>
    <property type="evidence" value="ECO:0007669"/>
    <property type="project" value="InterPro"/>
</dbReference>
<dbReference type="InterPro" id="IPR021625">
    <property type="entry name" value="PI31_Prot_N"/>
</dbReference>
<dbReference type="InParanoid" id="A0A1Z5JTX6"/>
<dbReference type="Gene3D" id="3.40.1000.30">
    <property type="match status" value="1"/>
</dbReference>
<reference evidence="5 6" key="1">
    <citation type="journal article" date="2015" name="Plant Cell">
        <title>Oil accumulation by the oleaginous diatom Fistulifera solaris as revealed by the genome and transcriptome.</title>
        <authorList>
            <person name="Tanaka T."/>
            <person name="Maeda Y."/>
            <person name="Veluchamy A."/>
            <person name="Tanaka M."/>
            <person name="Abida H."/>
            <person name="Marechal E."/>
            <person name="Bowler C."/>
            <person name="Muto M."/>
            <person name="Sunaga Y."/>
            <person name="Tanaka M."/>
            <person name="Yoshino T."/>
            <person name="Taniguchi T."/>
            <person name="Fukuda Y."/>
            <person name="Nemoto M."/>
            <person name="Matsumoto M."/>
            <person name="Wong P.S."/>
            <person name="Aburatani S."/>
            <person name="Fujibuchi W."/>
        </authorList>
    </citation>
    <scope>NUCLEOTIDE SEQUENCE [LARGE SCALE GENOMIC DNA]</scope>
    <source>
        <strain evidence="5 6">JPCC DA0580</strain>
    </source>
</reference>
<evidence type="ECO:0000313" key="6">
    <source>
        <dbReference type="Proteomes" id="UP000198406"/>
    </source>
</evidence>
<evidence type="ECO:0000256" key="3">
    <source>
        <dbReference type="SAM" id="MobiDB-lite"/>
    </source>
</evidence>
<keyword evidence="2" id="KW-0647">Proteasome</keyword>
<keyword evidence="6" id="KW-1185">Reference proteome</keyword>
<protein>
    <recommendedName>
        <fullName evidence="4">PI31 proteasome regulator N-terminal domain-containing protein</fullName>
    </recommendedName>
</protein>
<sequence length="491" mass="55090">MTNNFNNSDSTNEEDRDFYLLRDYILKCPLFSNQSNKNEENPAIAAALQGIDRELRQRARDRVLQQKFQQQDAKTSAIASTTALTDEFNHLNGDSIDINEQEKRVPLLSDLNKDSSFMRSADYTNDDENMDDWEDVIADSNENETGNDIGSARGMTTTAWGKEMTQASFATLAEQRVRVTEPLEAMTLLLHAVLLQHGFVCTGIPETAPTTGFAAPVRPLTTFLPQPWVPNKDQITLRYRNDRVFFLTVRQENQPTESSQEPTLHVILSQEPNSKNDSATQDAPTLSFPLSQHFNLDSFARATKPSEPILHYKQVADLLSQFGSVFDLGQYKTENIEKEPYVDSTVAFLPTRQSVPLPLPTHTAPLPETRPSFETIGPDGRPTFHLSPPVPHHPGDFAGDLYPSPQFPMRNIYPGNLMGPDHPMFQENGGHGAMSMQPRFDPFGPVVGDPRRQRPPEGDPRGRGSNRKQFPGEPNPDHLEPPNSFNSNMFM</sequence>
<dbReference type="InterPro" id="IPR045128">
    <property type="entry name" value="PI31-like"/>
</dbReference>
<comment type="caution">
    <text evidence="5">The sequence shown here is derived from an EMBL/GenBank/DDBJ whole genome shotgun (WGS) entry which is preliminary data.</text>
</comment>
<proteinExistence type="inferred from homology"/>
<dbReference type="Pfam" id="PF11566">
    <property type="entry name" value="PI31_Prot_N"/>
    <property type="match status" value="1"/>
</dbReference>
<dbReference type="PANTHER" id="PTHR13266:SF1">
    <property type="entry name" value="PROTEASOME INHIBITOR PI31 SUBUNIT"/>
    <property type="match status" value="1"/>
</dbReference>
<dbReference type="GO" id="GO:0000502">
    <property type="term" value="C:proteasome complex"/>
    <property type="evidence" value="ECO:0007669"/>
    <property type="project" value="UniProtKB-KW"/>
</dbReference>
<dbReference type="Proteomes" id="UP000198406">
    <property type="component" value="Unassembled WGS sequence"/>
</dbReference>
<feature type="region of interest" description="Disordered" evidence="3">
    <location>
        <begin position="419"/>
        <end position="491"/>
    </location>
</feature>
<dbReference type="PANTHER" id="PTHR13266">
    <property type="entry name" value="PROTEASOME INHIBITOR"/>
    <property type="match status" value="1"/>
</dbReference>
<evidence type="ECO:0000313" key="5">
    <source>
        <dbReference type="EMBL" id="GAX17379.1"/>
    </source>
</evidence>
<feature type="compositionally biased region" description="Basic and acidic residues" evidence="3">
    <location>
        <begin position="449"/>
        <end position="462"/>
    </location>
</feature>
<dbReference type="GO" id="GO:0004866">
    <property type="term" value="F:endopeptidase inhibitor activity"/>
    <property type="evidence" value="ECO:0007669"/>
    <property type="project" value="InterPro"/>
</dbReference>
<organism evidence="5 6">
    <name type="scientific">Fistulifera solaris</name>
    <name type="common">Oleaginous diatom</name>
    <dbReference type="NCBI Taxonomy" id="1519565"/>
    <lineage>
        <taxon>Eukaryota</taxon>
        <taxon>Sar</taxon>
        <taxon>Stramenopiles</taxon>
        <taxon>Ochrophyta</taxon>
        <taxon>Bacillariophyta</taxon>
        <taxon>Bacillariophyceae</taxon>
        <taxon>Bacillariophycidae</taxon>
        <taxon>Naviculales</taxon>
        <taxon>Naviculaceae</taxon>
        <taxon>Fistulifera</taxon>
    </lineage>
</organism>
<evidence type="ECO:0000259" key="4">
    <source>
        <dbReference type="Pfam" id="PF11566"/>
    </source>
</evidence>
<name>A0A1Z5JTX6_FISSO</name>